<dbReference type="CTD" id="246606"/>
<dbReference type="InterPro" id="IPR046903">
    <property type="entry name" value="Mab-21-like_nuc_Trfase"/>
</dbReference>
<evidence type="ECO:0000256" key="1">
    <source>
        <dbReference type="ARBA" id="ARBA00001936"/>
    </source>
</evidence>
<keyword evidence="10" id="KW-0342">GTP-binding</keyword>
<evidence type="ECO:0000256" key="6">
    <source>
        <dbReference type="ARBA" id="ARBA00022723"/>
    </source>
</evidence>
<dbReference type="GO" id="GO:0005525">
    <property type="term" value="F:GTP binding"/>
    <property type="evidence" value="ECO:0007669"/>
    <property type="project" value="UniProtKB-KW"/>
</dbReference>
<dbReference type="GO" id="GO:0051607">
    <property type="term" value="P:defense response to virus"/>
    <property type="evidence" value="ECO:0007669"/>
    <property type="project" value="EnsemblMetazoa"/>
</dbReference>
<dbReference type="Proteomes" id="UP000007801">
    <property type="component" value="Unassembled WGS sequence"/>
</dbReference>
<dbReference type="Pfam" id="PF03281">
    <property type="entry name" value="Mab-21"/>
    <property type="match status" value="1"/>
</dbReference>
<dbReference type="KEGG" id="dan:6494383"/>
<dbReference type="Pfam" id="PF20266">
    <property type="entry name" value="Mab-21_C"/>
    <property type="match status" value="1"/>
</dbReference>
<dbReference type="Gene3D" id="3.30.460.90">
    <property type="match status" value="1"/>
</dbReference>
<evidence type="ECO:0000256" key="5">
    <source>
        <dbReference type="ARBA" id="ARBA00022695"/>
    </source>
</evidence>
<dbReference type="AlphaFoldDB" id="B3MCC5"/>
<dbReference type="EMBL" id="CH902619">
    <property type="protein sequence ID" value="EDV37249.2"/>
    <property type="molecule type" value="Genomic_DNA"/>
</dbReference>
<dbReference type="HOGENOM" id="CLU_034978_1_0_1"/>
<keyword evidence="8" id="KW-0067">ATP-binding</keyword>
<comment type="cofactor">
    <cofactor evidence="2">
        <name>Mg(2+)</name>
        <dbReference type="ChEBI" id="CHEBI:18420"/>
    </cofactor>
</comment>
<comment type="cofactor">
    <cofactor evidence="1">
        <name>Mn(2+)</name>
        <dbReference type="ChEBI" id="CHEBI:29035"/>
    </cofactor>
</comment>
<keyword evidence="4" id="KW-0808">Transferase</keyword>
<feature type="domain" description="Mab-21-like HhH/H2TH-like" evidence="13">
    <location>
        <begin position="246"/>
        <end position="339"/>
    </location>
</feature>
<comment type="similarity">
    <text evidence="3">Belongs to the mab-21 family.</text>
</comment>
<dbReference type="SMART" id="SM01265">
    <property type="entry name" value="Mab-21"/>
    <property type="match status" value="1"/>
</dbReference>
<dbReference type="GO" id="GO:0061501">
    <property type="term" value="F:2',3'-cyclic GMP-AMP synthase activity"/>
    <property type="evidence" value="ECO:0007669"/>
    <property type="project" value="EnsemblMetazoa"/>
</dbReference>
<evidence type="ECO:0000259" key="12">
    <source>
        <dbReference type="Pfam" id="PF03281"/>
    </source>
</evidence>
<keyword evidence="15" id="KW-1185">Reference proteome</keyword>
<keyword evidence="7" id="KW-0547">Nucleotide-binding</keyword>
<gene>
    <name evidence="14" type="primary">Dana\GF11519</name>
    <name evidence="14" type="synonym">dana_GLEANR_11570</name>
    <name evidence="14" type="ORF">GF11519</name>
</gene>
<dbReference type="InParanoid" id="B3MCC5"/>
<reference evidence="14 15" key="1">
    <citation type="journal article" date="2007" name="Nature">
        <title>Evolution of genes and genomes on the Drosophila phylogeny.</title>
        <authorList>
            <consortium name="Drosophila 12 Genomes Consortium"/>
            <person name="Clark A.G."/>
            <person name="Eisen M.B."/>
            <person name="Smith D.R."/>
            <person name="Bergman C.M."/>
            <person name="Oliver B."/>
            <person name="Markow T.A."/>
            <person name="Kaufman T.C."/>
            <person name="Kellis M."/>
            <person name="Gelbart W."/>
            <person name="Iyer V.N."/>
            <person name="Pollard D.A."/>
            <person name="Sackton T.B."/>
            <person name="Larracuente A.M."/>
            <person name="Singh N.D."/>
            <person name="Abad J.P."/>
            <person name="Abt D.N."/>
            <person name="Adryan B."/>
            <person name="Aguade M."/>
            <person name="Akashi H."/>
            <person name="Anderson W.W."/>
            <person name="Aquadro C.F."/>
            <person name="Ardell D.H."/>
            <person name="Arguello R."/>
            <person name="Artieri C.G."/>
            <person name="Barbash D.A."/>
            <person name="Barker D."/>
            <person name="Barsanti P."/>
            <person name="Batterham P."/>
            <person name="Batzoglou S."/>
            <person name="Begun D."/>
            <person name="Bhutkar A."/>
            <person name="Blanco E."/>
            <person name="Bosak S.A."/>
            <person name="Bradley R.K."/>
            <person name="Brand A.D."/>
            <person name="Brent M.R."/>
            <person name="Brooks A.N."/>
            <person name="Brown R.H."/>
            <person name="Butlin R.K."/>
            <person name="Caggese C."/>
            <person name="Calvi B.R."/>
            <person name="Bernardo de Carvalho A."/>
            <person name="Caspi A."/>
            <person name="Castrezana S."/>
            <person name="Celniker S.E."/>
            <person name="Chang J.L."/>
            <person name="Chapple C."/>
            <person name="Chatterji S."/>
            <person name="Chinwalla A."/>
            <person name="Civetta A."/>
            <person name="Clifton S.W."/>
            <person name="Comeron J.M."/>
            <person name="Costello J.C."/>
            <person name="Coyne J.A."/>
            <person name="Daub J."/>
            <person name="David R.G."/>
            <person name="Delcher A.L."/>
            <person name="Delehaunty K."/>
            <person name="Do C.B."/>
            <person name="Ebling H."/>
            <person name="Edwards K."/>
            <person name="Eickbush T."/>
            <person name="Evans J.D."/>
            <person name="Filipski A."/>
            <person name="Findeiss S."/>
            <person name="Freyhult E."/>
            <person name="Fulton L."/>
            <person name="Fulton R."/>
            <person name="Garcia A.C."/>
            <person name="Gardiner A."/>
            <person name="Garfield D.A."/>
            <person name="Garvin B.E."/>
            <person name="Gibson G."/>
            <person name="Gilbert D."/>
            <person name="Gnerre S."/>
            <person name="Godfrey J."/>
            <person name="Good R."/>
            <person name="Gotea V."/>
            <person name="Gravely B."/>
            <person name="Greenberg A.J."/>
            <person name="Griffiths-Jones S."/>
            <person name="Gross S."/>
            <person name="Guigo R."/>
            <person name="Gustafson E.A."/>
            <person name="Haerty W."/>
            <person name="Hahn M.W."/>
            <person name="Halligan D.L."/>
            <person name="Halpern A.L."/>
            <person name="Halter G.M."/>
            <person name="Han M.V."/>
            <person name="Heger A."/>
            <person name="Hillier L."/>
            <person name="Hinrichs A.S."/>
            <person name="Holmes I."/>
            <person name="Hoskins R.A."/>
            <person name="Hubisz M.J."/>
            <person name="Hultmark D."/>
            <person name="Huntley M.A."/>
            <person name="Jaffe D.B."/>
            <person name="Jagadeeshan S."/>
            <person name="Jeck W.R."/>
            <person name="Johnson J."/>
            <person name="Jones C.D."/>
            <person name="Jordan W.C."/>
            <person name="Karpen G.H."/>
            <person name="Kataoka E."/>
            <person name="Keightley P.D."/>
            <person name="Kheradpour P."/>
            <person name="Kirkness E.F."/>
            <person name="Koerich L.B."/>
            <person name="Kristiansen K."/>
            <person name="Kudrna D."/>
            <person name="Kulathinal R.J."/>
            <person name="Kumar S."/>
            <person name="Kwok R."/>
            <person name="Lander E."/>
            <person name="Langley C.H."/>
            <person name="Lapoint R."/>
            <person name="Lazzaro B.P."/>
            <person name="Lee S.J."/>
            <person name="Levesque L."/>
            <person name="Li R."/>
            <person name="Lin C.F."/>
            <person name="Lin M.F."/>
            <person name="Lindblad-Toh K."/>
            <person name="Llopart A."/>
            <person name="Long M."/>
            <person name="Low L."/>
            <person name="Lozovsky E."/>
            <person name="Lu J."/>
            <person name="Luo M."/>
            <person name="Machado C.A."/>
            <person name="Makalowski W."/>
            <person name="Marzo M."/>
            <person name="Matsuda M."/>
            <person name="Matzkin L."/>
            <person name="McAllister B."/>
            <person name="McBride C.S."/>
            <person name="McKernan B."/>
            <person name="McKernan K."/>
            <person name="Mendez-Lago M."/>
            <person name="Minx P."/>
            <person name="Mollenhauer M.U."/>
            <person name="Montooth K."/>
            <person name="Mount S.M."/>
            <person name="Mu X."/>
            <person name="Myers E."/>
            <person name="Negre B."/>
            <person name="Newfeld S."/>
            <person name="Nielsen R."/>
            <person name="Noor M.A."/>
            <person name="O'Grady P."/>
            <person name="Pachter L."/>
            <person name="Papaceit M."/>
            <person name="Parisi M.J."/>
            <person name="Parisi M."/>
            <person name="Parts L."/>
            <person name="Pedersen J.S."/>
            <person name="Pesole G."/>
            <person name="Phillippy A.M."/>
            <person name="Ponting C.P."/>
            <person name="Pop M."/>
            <person name="Porcelli D."/>
            <person name="Powell J.R."/>
            <person name="Prohaska S."/>
            <person name="Pruitt K."/>
            <person name="Puig M."/>
            <person name="Quesneville H."/>
            <person name="Ram K.R."/>
            <person name="Rand D."/>
            <person name="Rasmussen M.D."/>
            <person name="Reed L.K."/>
            <person name="Reenan R."/>
            <person name="Reily A."/>
            <person name="Remington K.A."/>
            <person name="Rieger T.T."/>
            <person name="Ritchie M.G."/>
            <person name="Robin C."/>
            <person name="Rogers Y.H."/>
            <person name="Rohde C."/>
            <person name="Rozas J."/>
            <person name="Rubenfield M.J."/>
            <person name="Ruiz A."/>
            <person name="Russo S."/>
            <person name="Salzberg S.L."/>
            <person name="Sanchez-Gracia A."/>
            <person name="Saranga D.J."/>
            <person name="Sato H."/>
            <person name="Schaeffer S.W."/>
            <person name="Schatz M.C."/>
            <person name="Schlenke T."/>
            <person name="Schwartz R."/>
            <person name="Segarra C."/>
            <person name="Singh R.S."/>
            <person name="Sirot L."/>
            <person name="Sirota M."/>
            <person name="Sisneros N.B."/>
            <person name="Smith C.D."/>
            <person name="Smith T.F."/>
            <person name="Spieth J."/>
            <person name="Stage D.E."/>
            <person name="Stark A."/>
            <person name="Stephan W."/>
            <person name="Strausberg R.L."/>
            <person name="Strempel S."/>
            <person name="Sturgill D."/>
            <person name="Sutton G."/>
            <person name="Sutton G.G."/>
            <person name="Tao W."/>
            <person name="Teichmann S."/>
            <person name="Tobari Y.N."/>
            <person name="Tomimura Y."/>
            <person name="Tsolas J.M."/>
            <person name="Valente V.L."/>
            <person name="Venter E."/>
            <person name="Venter J.C."/>
            <person name="Vicario S."/>
            <person name="Vieira F.G."/>
            <person name="Vilella A.J."/>
            <person name="Villasante A."/>
            <person name="Walenz B."/>
            <person name="Wang J."/>
            <person name="Wasserman M."/>
            <person name="Watts T."/>
            <person name="Wilson D."/>
            <person name="Wilson R.K."/>
            <person name="Wing R.A."/>
            <person name="Wolfner M.F."/>
            <person name="Wong A."/>
            <person name="Wong G.K."/>
            <person name="Wu C.I."/>
            <person name="Wu G."/>
            <person name="Yamamoto D."/>
            <person name="Yang H.P."/>
            <person name="Yang S.P."/>
            <person name="Yorke J.A."/>
            <person name="Yoshida K."/>
            <person name="Zdobnov E."/>
            <person name="Zhang P."/>
            <person name="Zhang Y."/>
            <person name="Zimin A.V."/>
            <person name="Baldwin J."/>
            <person name="Abdouelleil A."/>
            <person name="Abdulkadir J."/>
            <person name="Abebe A."/>
            <person name="Abera B."/>
            <person name="Abreu J."/>
            <person name="Acer S.C."/>
            <person name="Aftuck L."/>
            <person name="Alexander A."/>
            <person name="An P."/>
            <person name="Anderson E."/>
            <person name="Anderson S."/>
            <person name="Arachi H."/>
            <person name="Azer M."/>
            <person name="Bachantsang P."/>
            <person name="Barry A."/>
            <person name="Bayul T."/>
            <person name="Berlin A."/>
            <person name="Bessette D."/>
            <person name="Bloom T."/>
            <person name="Blye J."/>
            <person name="Boguslavskiy L."/>
            <person name="Bonnet C."/>
            <person name="Boukhgalter B."/>
            <person name="Bourzgui I."/>
            <person name="Brown A."/>
            <person name="Cahill P."/>
            <person name="Channer S."/>
            <person name="Cheshatsang Y."/>
            <person name="Chuda L."/>
            <person name="Citroen M."/>
            <person name="Collymore A."/>
            <person name="Cooke P."/>
            <person name="Costello M."/>
            <person name="D'Aco K."/>
            <person name="Daza R."/>
            <person name="De Haan G."/>
            <person name="DeGray S."/>
            <person name="DeMaso C."/>
            <person name="Dhargay N."/>
            <person name="Dooley K."/>
            <person name="Dooley E."/>
            <person name="Doricent M."/>
            <person name="Dorje P."/>
            <person name="Dorjee K."/>
            <person name="Dupes A."/>
            <person name="Elong R."/>
            <person name="Falk J."/>
            <person name="Farina A."/>
            <person name="Faro S."/>
            <person name="Ferguson D."/>
            <person name="Fisher S."/>
            <person name="Foley C.D."/>
            <person name="Franke A."/>
            <person name="Friedrich D."/>
            <person name="Gadbois L."/>
            <person name="Gearin G."/>
            <person name="Gearin C.R."/>
            <person name="Giannoukos G."/>
            <person name="Goode T."/>
            <person name="Graham J."/>
            <person name="Grandbois E."/>
            <person name="Grewal S."/>
            <person name="Gyaltsen K."/>
            <person name="Hafez N."/>
            <person name="Hagos B."/>
            <person name="Hall J."/>
            <person name="Henson C."/>
            <person name="Hollinger A."/>
            <person name="Honan T."/>
            <person name="Huard M.D."/>
            <person name="Hughes L."/>
            <person name="Hurhula B."/>
            <person name="Husby M.E."/>
            <person name="Kamat A."/>
            <person name="Kanga B."/>
            <person name="Kashin S."/>
            <person name="Khazanovich D."/>
            <person name="Kisner P."/>
            <person name="Lance K."/>
            <person name="Lara M."/>
            <person name="Lee W."/>
            <person name="Lennon N."/>
            <person name="Letendre F."/>
            <person name="LeVine R."/>
            <person name="Lipovsky A."/>
            <person name="Liu X."/>
            <person name="Liu J."/>
            <person name="Liu S."/>
            <person name="Lokyitsang T."/>
            <person name="Lokyitsang Y."/>
            <person name="Lubonja R."/>
            <person name="Lui A."/>
            <person name="MacDonald P."/>
            <person name="Magnisalis V."/>
            <person name="Maru K."/>
            <person name="Matthews C."/>
            <person name="McCusker W."/>
            <person name="McDonough S."/>
            <person name="Mehta T."/>
            <person name="Meldrim J."/>
            <person name="Meneus L."/>
            <person name="Mihai O."/>
            <person name="Mihalev A."/>
            <person name="Mihova T."/>
            <person name="Mittelman R."/>
            <person name="Mlenga V."/>
            <person name="Montmayeur A."/>
            <person name="Mulrain L."/>
            <person name="Navidi A."/>
            <person name="Naylor J."/>
            <person name="Negash T."/>
            <person name="Nguyen T."/>
            <person name="Nguyen N."/>
            <person name="Nicol R."/>
            <person name="Norbu C."/>
            <person name="Norbu N."/>
            <person name="Novod N."/>
            <person name="O'Neill B."/>
            <person name="Osman S."/>
            <person name="Markiewicz E."/>
            <person name="Oyono O.L."/>
            <person name="Patti C."/>
            <person name="Phunkhang P."/>
            <person name="Pierre F."/>
            <person name="Priest M."/>
            <person name="Raghuraman S."/>
            <person name="Rege F."/>
            <person name="Reyes R."/>
            <person name="Rise C."/>
            <person name="Rogov P."/>
            <person name="Ross K."/>
            <person name="Ryan E."/>
            <person name="Settipalli S."/>
            <person name="Shea T."/>
            <person name="Sherpa N."/>
            <person name="Shi L."/>
            <person name="Shih D."/>
            <person name="Sparrow T."/>
            <person name="Spaulding J."/>
            <person name="Stalker J."/>
            <person name="Stange-Thomann N."/>
            <person name="Stavropoulos S."/>
            <person name="Stone C."/>
            <person name="Strader C."/>
            <person name="Tesfaye S."/>
            <person name="Thomson T."/>
            <person name="Thoulutsang Y."/>
            <person name="Thoulutsang D."/>
            <person name="Topham K."/>
            <person name="Topping I."/>
            <person name="Tsamla T."/>
            <person name="Vassiliev H."/>
            <person name="Vo A."/>
            <person name="Wangchuk T."/>
            <person name="Wangdi T."/>
            <person name="Weiand M."/>
            <person name="Wilkinson J."/>
            <person name="Wilson A."/>
            <person name="Yadav S."/>
            <person name="Young G."/>
            <person name="Yu Q."/>
            <person name="Zembek L."/>
            <person name="Zhong D."/>
            <person name="Zimmer A."/>
            <person name="Zwirko Z."/>
            <person name="Jaffe D.B."/>
            <person name="Alvarez P."/>
            <person name="Brockman W."/>
            <person name="Butler J."/>
            <person name="Chin C."/>
            <person name="Gnerre S."/>
            <person name="Grabherr M."/>
            <person name="Kleber M."/>
            <person name="Mauceli E."/>
            <person name="MacCallum I."/>
        </authorList>
    </citation>
    <scope>NUCLEOTIDE SEQUENCE [LARGE SCALE GENOMIC DNA]</scope>
    <source>
        <strain evidence="15">Tucson 14024-0371.13</strain>
    </source>
</reference>
<dbReference type="InterPro" id="IPR024810">
    <property type="entry name" value="MAB21L/cGLR"/>
</dbReference>
<dbReference type="GO" id="GO:1902615">
    <property type="term" value="P:immune response involved in response to exogenous dsRNA"/>
    <property type="evidence" value="ECO:0007669"/>
    <property type="project" value="EnsemblMetazoa"/>
</dbReference>
<sequence>SCKYKIQSPRASSTFRYPCLVSHFYRFPRRVAYFSVNKNRVPSSVFAGSTGDNLKIAKPNEFDLVFKLETPFYKDIVVSKCPRIPGNVLLNLTRVLEKLKEDPREDYRAIYEFLMNLVDKNNYLVVDKLRSFLQSRFSRALNRIGYRIEVDGQESQLRYKTCGPAHTIFVDEQYSVDFVPSIRLGFEQNVLSRDLQGYHACANLSYWDAIPKPFKSPLQHPPPQLSFRSSFYAAEKAILAGKHKNCTDAIKFMKNYRDLRTNLSHLKSYYIKTLFLWKIRSSPDSYWHEHPLKDILKEMFEELTECLRKRQLPFFWDAELNMLDVLTEDQITELYVCLRATSEKPLSVGRCSLGQTSTRLHYGVRQNKRMPYYFFKRSKGASLHLCHSFLRGHAHL</sequence>
<evidence type="ECO:0000256" key="11">
    <source>
        <dbReference type="ARBA" id="ARBA00023211"/>
    </source>
</evidence>
<dbReference type="GO" id="GO:0046872">
    <property type="term" value="F:metal ion binding"/>
    <property type="evidence" value="ECO:0007669"/>
    <property type="project" value="UniProtKB-KW"/>
</dbReference>
<evidence type="ECO:0000256" key="8">
    <source>
        <dbReference type="ARBA" id="ARBA00022840"/>
    </source>
</evidence>
<dbReference type="PANTHER" id="PTHR10656:SF42">
    <property type="entry name" value="CYCLIC GMP-AMP SYNTHASE-LIKE PROTEIN-RELATED"/>
    <property type="match status" value="1"/>
</dbReference>
<dbReference type="GeneID" id="6494383"/>
<evidence type="ECO:0000256" key="4">
    <source>
        <dbReference type="ARBA" id="ARBA00022679"/>
    </source>
</evidence>
<dbReference type="Gene3D" id="1.10.1410.40">
    <property type="match status" value="1"/>
</dbReference>
<dbReference type="eggNOG" id="ENOG502S61H">
    <property type="taxonomic scope" value="Eukaryota"/>
</dbReference>
<evidence type="ECO:0000256" key="9">
    <source>
        <dbReference type="ARBA" id="ARBA00022842"/>
    </source>
</evidence>
<dbReference type="InterPro" id="IPR046906">
    <property type="entry name" value="Mab-21_HhH/H2TH-like"/>
</dbReference>
<dbReference type="FunCoup" id="B3MCC5">
    <property type="interactions" value="3"/>
</dbReference>
<dbReference type="OrthoDB" id="7249367at2759"/>
<keyword evidence="5" id="KW-0548">Nucleotidyltransferase</keyword>
<feature type="domain" description="Mab-21-like nucleotidyltransferase" evidence="12">
    <location>
        <begin position="51"/>
        <end position="241"/>
    </location>
</feature>
<accession>B3MCC5</accession>
<evidence type="ECO:0000256" key="10">
    <source>
        <dbReference type="ARBA" id="ARBA00023134"/>
    </source>
</evidence>
<dbReference type="GO" id="GO:0140700">
    <property type="term" value="F:3',2'-cyclic GMP-AMP synthase activity"/>
    <property type="evidence" value="ECO:0007669"/>
    <property type="project" value="EnsemblMetazoa"/>
</dbReference>
<evidence type="ECO:0000313" key="15">
    <source>
        <dbReference type="Proteomes" id="UP000007801"/>
    </source>
</evidence>
<keyword evidence="9" id="KW-0460">Magnesium</keyword>
<evidence type="ECO:0000259" key="13">
    <source>
        <dbReference type="Pfam" id="PF20266"/>
    </source>
</evidence>
<dbReference type="GO" id="GO:0140896">
    <property type="term" value="P:cGAS/STING signaling pathway"/>
    <property type="evidence" value="ECO:0007669"/>
    <property type="project" value="EnsemblMetazoa"/>
</dbReference>
<evidence type="ECO:0000256" key="7">
    <source>
        <dbReference type="ARBA" id="ARBA00022741"/>
    </source>
</evidence>
<organism evidence="14 15">
    <name type="scientific">Drosophila ananassae</name>
    <name type="common">Fruit fly</name>
    <dbReference type="NCBI Taxonomy" id="7217"/>
    <lineage>
        <taxon>Eukaryota</taxon>
        <taxon>Metazoa</taxon>
        <taxon>Ecdysozoa</taxon>
        <taxon>Arthropoda</taxon>
        <taxon>Hexapoda</taxon>
        <taxon>Insecta</taxon>
        <taxon>Pterygota</taxon>
        <taxon>Neoptera</taxon>
        <taxon>Endopterygota</taxon>
        <taxon>Diptera</taxon>
        <taxon>Brachycera</taxon>
        <taxon>Muscomorpha</taxon>
        <taxon>Ephydroidea</taxon>
        <taxon>Drosophilidae</taxon>
        <taxon>Drosophila</taxon>
        <taxon>Sophophora</taxon>
    </lineage>
</organism>
<evidence type="ECO:0000256" key="3">
    <source>
        <dbReference type="ARBA" id="ARBA00008307"/>
    </source>
</evidence>
<dbReference type="GO" id="GO:0098586">
    <property type="term" value="P:cellular response to virus"/>
    <property type="evidence" value="ECO:0007669"/>
    <property type="project" value="EnsemblMetazoa"/>
</dbReference>
<proteinExistence type="inferred from homology"/>
<protein>
    <submittedName>
        <fullName evidence="14">Uncharacterized protein</fullName>
    </submittedName>
</protein>
<dbReference type="GO" id="GO:0003725">
    <property type="term" value="F:double-stranded RNA binding"/>
    <property type="evidence" value="ECO:0007669"/>
    <property type="project" value="EnsemblMetazoa"/>
</dbReference>
<feature type="non-terminal residue" evidence="14">
    <location>
        <position position="1"/>
    </location>
</feature>
<name>B3MCC5_DROAN</name>
<dbReference type="PANTHER" id="PTHR10656">
    <property type="entry name" value="CELL FATE DETERMINING PROTEIN MAB21-RELATED"/>
    <property type="match status" value="1"/>
</dbReference>
<evidence type="ECO:0000313" key="14">
    <source>
        <dbReference type="EMBL" id="EDV37249.2"/>
    </source>
</evidence>
<dbReference type="GO" id="GO:0005524">
    <property type="term" value="F:ATP binding"/>
    <property type="evidence" value="ECO:0007669"/>
    <property type="project" value="UniProtKB-KW"/>
</dbReference>
<keyword evidence="11" id="KW-0464">Manganese</keyword>
<evidence type="ECO:0000256" key="2">
    <source>
        <dbReference type="ARBA" id="ARBA00001946"/>
    </source>
</evidence>
<keyword evidence="6" id="KW-0479">Metal-binding</keyword>